<evidence type="ECO:0000259" key="9">
    <source>
        <dbReference type="Pfam" id="PF00884"/>
    </source>
</evidence>
<keyword evidence="4" id="KW-0378">Hydrolase</keyword>
<keyword evidence="7" id="KW-1133">Transmembrane helix</keyword>
<keyword evidence="11" id="KW-1185">Reference proteome</keyword>
<keyword evidence="6" id="KW-0325">Glycoprotein</keyword>
<dbReference type="PANTHER" id="PTHR10342">
    <property type="entry name" value="ARYLSULFATASE"/>
    <property type="match status" value="1"/>
</dbReference>
<evidence type="ECO:0000256" key="7">
    <source>
        <dbReference type="SAM" id="Phobius"/>
    </source>
</evidence>
<evidence type="ECO:0000313" key="11">
    <source>
        <dbReference type="Proteomes" id="UP000792457"/>
    </source>
</evidence>
<dbReference type="InterPro" id="IPR017850">
    <property type="entry name" value="Alkaline_phosphatase_core_sf"/>
</dbReference>
<dbReference type="Gene3D" id="3.30.1120.10">
    <property type="match status" value="2"/>
</dbReference>
<reference evidence="10" key="1">
    <citation type="submission" date="2013-04" db="EMBL/GenBank/DDBJ databases">
        <authorList>
            <person name="Qu J."/>
            <person name="Murali S.C."/>
            <person name="Bandaranaike D."/>
            <person name="Bellair M."/>
            <person name="Blankenburg K."/>
            <person name="Chao H."/>
            <person name="Dinh H."/>
            <person name="Doddapaneni H."/>
            <person name="Downs B."/>
            <person name="Dugan-Rocha S."/>
            <person name="Elkadiri S."/>
            <person name="Gnanaolivu R.D."/>
            <person name="Hernandez B."/>
            <person name="Javaid M."/>
            <person name="Jayaseelan J.C."/>
            <person name="Lee S."/>
            <person name="Li M."/>
            <person name="Ming W."/>
            <person name="Munidasa M."/>
            <person name="Muniz J."/>
            <person name="Nguyen L."/>
            <person name="Ongeri F."/>
            <person name="Osuji N."/>
            <person name="Pu L.-L."/>
            <person name="Puazo M."/>
            <person name="Qu C."/>
            <person name="Quiroz J."/>
            <person name="Raj R."/>
            <person name="Weissenberger G."/>
            <person name="Xin Y."/>
            <person name="Zou X."/>
            <person name="Han Y."/>
            <person name="Richards S."/>
            <person name="Worley K."/>
            <person name="Muzny D."/>
            <person name="Gibbs R."/>
        </authorList>
    </citation>
    <scope>NUCLEOTIDE SEQUENCE</scope>
    <source>
        <strain evidence="10">Sampled in the wild</strain>
    </source>
</reference>
<feature type="transmembrane region" description="Helical" evidence="7">
    <location>
        <begin position="609"/>
        <end position="631"/>
    </location>
</feature>
<gene>
    <name evidence="10" type="ORF">J437_LFUL017415</name>
</gene>
<dbReference type="Proteomes" id="UP000792457">
    <property type="component" value="Unassembled WGS sequence"/>
</dbReference>
<dbReference type="CDD" id="cd16029">
    <property type="entry name" value="4-S"/>
    <property type="match status" value="1"/>
</dbReference>
<dbReference type="PROSITE" id="PS00149">
    <property type="entry name" value="SULFATASE_2"/>
    <property type="match status" value="1"/>
</dbReference>
<proteinExistence type="inferred from homology"/>
<evidence type="ECO:0000256" key="2">
    <source>
        <dbReference type="ARBA" id="ARBA00008779"/>
    </source>
</evidence>
<dbReference type="InterPro" id="IPR000917">
    <property type="entry name" value="Sulfatase_N"/>
</dbReference>
<accession>A0A8K0KRS9</accession>
<comment type="similarity">
    <text evidence="2">Belongs to the sulfatase family.</text>
</comment>
<dbReference type="PROSITE" id="PS00523">
    <property type="entry name" value="SULFATASE_1"/>
    <property type="match status" value="1"/>
</dbReference>
<comment type="caution">
    <text evidence="10">The sequence shown here is derived from an EMBL/GenBank/DDBJ whole genome shotgun (WGS) entry which is preliminary data.</text>
</comment>
<keyword evidence="5" id="KW-0106">Calcium</keyword>
<dbReference type="OrthoDB" id="103349at2759"/>
<dbReference type="GO" id="GO:0008484">
    <property type="term" value="F:sulfuric ester hydrolase activity"/>
    <property type="evidence" value="ECO:0007669"/>
    <property type="project" value="InterPro"/>
</dbReference>
<comment type="cofactor">
    <cofactor evidence="1">
        <name>Ca(2+)</name>
        <dbReference type="ChEBI" id="CHEBI:29108"/>
    </cofactor>
</comment>
<evidence type="ECO:0000313" key="10">
    <source>
        <dbReference type="EMBL" id="KAG8239213.1"/>
    </source>
</evidence>
<reference evidence="10" key="2">
    <citation type="submission" date="2017-10" db="EMBL/GenBank/DDBJ databases">
        <title>Ladona fulva Genome sequencing and assembly.</title>
        <authorList>
            <person name="Murali S."/>
            <person name="Richards S."/>
            <person name="Bandaranaike D."/>
            <person name="Bellair M."/>
            <person name="Blankenburg K."/>
            <person name="Chao H."/>
            <person name="Dinh H."/>
            <person name="Doddapaneni H."/>
            <person name="Dugan-Rocha S."/>
            <person name="Elkadiri S."/>
            <person name="Gnanaolivu R."/>
            <person name="Hernandez B."/>
            <person name="Skinner E."/>
            <person name="Javaid M."/>
            <person name="Lee S."/>
            <person name="Li M."/>
            <person name="Ming W."/>
            <person name="Munidasa M."/>
            <person name="Muniz J."/>
            <person name="Nguyen L."/>
            <person name="Hughes D."/>
            <person name="Osuji N."/>
            <person name="Pu L.-L."/>
            <person name="Puazo M."/>
            <person name="Qu C."/>
            <person name="Quiroz J."/>
            <person name="Raj R."/>
            <person name="Weissenberger G."/>
            <person name="Xin Y."/>
            <person name="Zou X."/>
            <person name="Han Y."/>
            <person name="Worley K."/>
            <person name="Muzny D."/>
            <person name="Gibbs R."/>
        </authorList>
    </citation>
    <scope>NUCLEOTIDE SEQUENCE</scope>
    <source>
        <strain evidence="10">Sampled in the wild</strain>
    </source>
</reference>
<dbReference type="InterPro" id="IPR024607">
    <property type="entry name" value="Sulfatase_CS"/>
</dbReference>
<dbReference type="SUPFAM" id="SSF53649">
    <property type="entry name" value="Alkaline phosphatase-like"/>
    <property type="match status" value="1"/>
</dbReference>
<dbReference type="AlphaFoldDB" id="A0A8K0KRS9"/>
<evidence type="ECO:0000256" key="5">
    <source>
        <dbReference type="ARBA" id="ARBA00022837"/>
    </source>
</evidence>
<evidence type="ECO:0000256" key="1">
    <source>
        <dbReference type="ARBA" id="ARBA00001913"/>
    </source>
</evidence>
<dbReference type="PANTHER" id="PTHR10342:SF264">
    <property type="entry name" value="MIP05773P-RELATED"/>
    <property type="match status" value="1"/>
</dbReference>
<feature type="signal peptide" evidence="8">
    <location>
        <begin position="1"/>
        <end position="28"/>
    </location>
</feature>
<feature type="chain" id="PRO_5035455088" description="Sulfatase N-terminal domain-containing protein" evidence="8">
    <location>
        <begin position="29"/>
        <end position="639"/>
    </location>
</feature>
<evidence type="ECO:0000256" key="4">
    <source>
        <dbReference type="ARBA" id="ARBA00022801"/>
    </source>
</evidence>
<keyword evidence="7" id="KW-0812">Transmembrane</keyword>
<keyword evidence="3" id="KW-0479">Metal-binding</keyword>
<evidence type="ECO:0000256" key="8">
    <source>
        <dbReference type="SAM" id="SignalP"/>
    </source>
</evidence>
<dbReference type="GO" id="GO:0046872">
    <property type="term" value="F:metal ion binding"/>
    <property type="evidence" value="ECO:0007669"/>
    <property type="project" value="UniProtKB-KW"/>
</dbReference>
<dbReference type="Pfam" id="PF00884">
    <property type="entry name" value="Sulfatase"/>
    <property type="match status" value="1"/>
</dbReference>
<evidence type="ECO:0000256" key="6">
    <source>
        <dbReference type="ARBA" id="ARBA00023180"/>
    </source>
</evidence>
<keyword evidence="7" id="KW-0472">Membrane</keyword>
<dbReference type="InterPro" id="IPR047115">
    <property type="entry name" value="ARSB"/>
</dbReference>
<dbReference type="Gene3D" id="3.40.720.10">
    <property type="entry name" value="Alkaline Phosphatase, subunit A"/>
    <property type="match status" value="1"/>
</dbReference>
<dbReference type="EMBL" id="KZ309554">
    <property type="protein sequence ID" value="KAG8239213.1"/>
    <property type="molecule type" value="Genomic_DNA"/>
</dbReference>
<keyword evidence="8" id="KW-0732">Signal</keyword>
<organism evidence="10 11">
    <name type="scientific">Ladona fulva</name>
    <name type="common">Scarce chaser dragonfly</name>
    <name type="synonym">Libellula fulva</name>
    <dbReference type="NCBI Taxonomy" id="123851"/>
    <lineage>
        <taxon>Eukaryota</taxon>
        <taxon>Metazoa</taxon>
        <taxon>Ecdysozoa</taxon>
        <taxon>Arthropoda</taxon>
        <taxon>Hexapoda</taxon>
        <taxon>Insecta</taxon>
        <taxon>Pterygota</taxon>
        <taxon>Palaeoptera</taxon>
        <taxon>Odonata</taxon>
        <taxon>Epiprocta</taxon>
        <taxon>Anisoptera</taxon>
        <taxon>Libelluloidea</taxon>
        <taxon>Libellulidae</taxon>
        <taxon>Ladona</taxon>
    </lineage>
</organism>
<feature type="domain" description="Sulfatase N-terminal" evidence="9">
    <location>
        <begin position="37"/>
        <end position="364"/>
    </location>
</feature>
<protein>
    <recommendedName>
        <fullName evidence="9">Sulfatase N-terminal domain-containing protein</fullName>
    </recommendedName>
</protein>
<sequence>MARMAERRICPAFQCVLLVALMCAAVQSSPATHKKKPHIIVMLADDMGWNDVGFHGSNQIPTPNIDALAYDGIILNQHYVPALCTPSRSALLTGKHPIHTGMQHLVILEPEAWGLPLKEKTMAQYLRDAGYVTRAVGKWHLGYFKKEYTPIYRGFDSHYGYWNGYHDYYDHSVEATFRPWKGYDMRRDLDVDWDAKGQYSTDLFTAEAVRAISSHDTSPEAPPLFMYIAHLAPHSGNEDNPLQAPEDALARVMHIKDEQRRAYAAMVAKLDDSVGEVMDALRRKGMLENSIVLFLSDNGGATHGIHYNRGSNFPLRGMKHSPWEGGVRGVAAVWSPLLNKTQRVSNQLIHVTDWLPTFLSAAGVDMSEMTDFYGVDQWKALSEDSSSPRTEVLHNVDEIDNYAALRRGDWKYINGTTQRGQSDSWYGDSGRGSEEPEYDIEAILGSKSATASYSVRSRRARRGLVRQPLEESLVRMLRSQAEVRCRRNKADASAAEEEAEVAASSGYACRPLVAPCLFNLRDDPCETTNLAASRPLVVLSLEESLSRYRKSAVPPGNPKSDDPNADPAYWNNTWVNWADHRAPNRDFVDVVTVRTPTDAFAAIPQSVQITVIVAIVVLLVFVIALGLHRVLRSRKKMDM</sequence>
<name>A0A8K0KRS9_LADFU</name>
<evidence type="ECO:0000256" key="3">
    <source>
        <dbReference type="ARBA" id="ARBA00022723"/>
    </source>
</evidence>